<organism evidence="3 4">
    <name type="scientific">Bacteroides fragilis str. 2-F-2 #4</name>
    <dbReference type="NCBI Taxonomy" id="1339280"/>
    <lineage>
        <taxon>Bacteria</taxon>
        <taxon>Pseudomonadati</taxon>
        <taxon>Bacteroidota</taxon>
        <taxon>Bacteroidia</taxon>
        <taxon>Bacteroidales</taxon>
        <taxon>Bacteroidaceae</taxon>
        <taxon>Bacteroides</taxon>
    </lineage>
</organism>
<feature type="transmembrane region" description="Helical" evidence="1">
    <location>
        <begin position="6"/>
        <end position="29"/>
    </location>
</feature>
<name>A0A015YCX3_BACFG</name>
<protein>
    <submittedName>
        <fullName evidence="3">PAP2 superfamily protein</fullName>
    </submittedName>
</protein>
<evidence type="ECO:0000259" key="2">
    <source>
        <dbReference type="SMART" id="SM00014"/>
    </source>
</evidence>
<evidence type="ECO:0000313" key="4">
    <source>
        <dbReference type="Proteomes" id="UP000022272"/>
    </source>
</evidence>
<feature type="transmembrane region" description="Helical" evidence="1">
    <location>
        <begin position="136"/>
        <end position="159"/>
    </location>
</feature>
<keyword evidence="1" id="KW-0472">Membrane</keyword>
<feature type="transmembrane region" description="Helical" evidence="1">
    <location>
        <begin position="99"/>
        <end position="116"/>
    </location>
</feature>
<dbReference type="Gene3D" id="1.20.144.10">
    <property type="entry name" value="Phosphatidic acid phosphatase type 2/haloperoxidase"/>
    <property type="match status" value="1"/>
</dbReference>
<dbReference type="Pfam" id="PF01569">
    <property type="entry name" value="PAP2"/>
    <property type="match status" value="1"/>
</dbReference>
<sequence>MKRKNQINFIVTGVLFLLFTLLIVAVLTVDVQPIGPQQSRVGLATINGIMFNMFGVNTLWYNITDWIGIIAILVALGFSILGLVQLIKRKSIKRVDTGIIALGVFYLTVIAFYVFFEVCVVNYRPIIIHKSLEASFPSSHTMIVLCIMVTAIMQFHVLLKNKTIRTIADTVSILIIAVTIIGRLISGVHWFTDIMGGLLLGSTLIMLYFSVVQYINNRTEVHFNANRK</sequence>
<evidence type="ECO:0000256" key="1">
    <source>
        <dbReference type="SAM" id="Phobius"/>
    </source>
</evidence>
<feature type="transmembrane region" description="Helical" evidence="1">
    <location>
        <begin position="197"/>
        <end position="215"/>
    </location>
</feature>
<dbReference type="SUPFAM" id="SSF48317">
    <property type="entry name" value="Acid phosphatase/Vanadium-dependent haloperoxidase"/>
    <property type="match status" value="1"/>
</dbReference>
<dbReference type="AlphaFoldDB" id="A0A015YCX3"/>
<feature type="domain" description="Phosphatidic acid phosphatase type 2/haloperoxidase" evidence="2">
    <location>
        <begin position="97"/>
        <end position="209"/>
    </location>
</feature>
<dbReference type="Proteomes" id="UP000022272">
    <property type="component" value="Unassembled WGS sequence"/>
</dbReference>
<keyword evidence="1" id="KW-1133">Transmembrane helix</keyword>
<proteinExistence type="predicted"/>
<dbReference type="PATRIC" id="fig|1339280.3.peg.4614"/>
<evidence type="ECO:0000313" key="3">
    <source>
        <dbReference type="EMBL" id="EXZ42043.1"/>
    </source>
</evidence>
<reference evidence="3 4" key="1">
    <citation type="submission" date="2014-02" db="EMBL/GenBank/DDBJ databases">
        <authorList>
            <person name="Sears C."/>
            <person name="Carroll K."/>
            <person name="Sack B.R."/>
            <person name="Qadri F."/>
            <person name="Myers L.L."/>
            <person name="Chung G.-T."/>
            <person name="Escheverria P."/>
            <person name="Fraser C.M."/>
            <person name="Sadzewicz L."/>
            <person name="Shefchek K.A."/>
            <person name="Tallon L."/>
            <person name="Das S.P."/>
            <person name="Daugherty S."/>
            <person name="Mongodin E.F."/>
        </authorList>
    </citation>
    <scope>NUCLEOTIDE SEQUENCE [LARGE SCALE GENOMIC DNA]</scope>
    <source>
        <strain evidence="3 4">2-F-2 #4</strain>
    </source>
</reference>
<accession>A0A015YCX3</accession>
<feature type="transmembrane region" description="Helical" evidence="1">
    <location>
        <begin position="66"/>
        <end position="87"/>
    </location>
</feature>
<gene>
    <name evidence="3" type="ORF">M076_4842</name>
</gene>
<keyword evidence="1" id="KW-0812">Transmembrane</keyword>
<dbReference type="InterPro" id="IPR000326">
    <property type="entry name" value="PAP2/HPO"/>
</dbReference>
<dbReference type="EMBL" id="JGDM01000143">
    <property type="protein sequence ID" value="EXZ42043.1"/>
    <property type="molecule type" value="Genomic_DNA"/>
</dbReference>
<dbReference type="RefSeq" id="WP_032571786.1">
    <property type="nucleotide sequence ID" value="NZ_JGDM01000143.1"/>
</dbReference>
<dbReference type="SMART" id="SM00014">
    <property type="entry name" value="acidPPc"/>
    <property type="match status" value="1"/>
</dbReference>
<dbReference type="InterPro" id="IPR036938">
    <property type="entry name" value="PAP2/HPO_sf"/>
</dbReference>
<feature type="transmembrane region" description="Helical" evidence="1">
    <location>
        <begin position="171"/>
        <end position="191"/>
    </location>
</feature>
<comment type="caution">
    <text evidence="3">The sequence shown here is derived from an EMBL/GenBank/DDBJ whole genome shotgun (WGS) entry which is preliminary data.</text>
</comment>